<feature type="region of interest" description="Disordered" evidence="1">
    <location>
        <begin position="1"/>
        <end position="65"/>
    </location>
</feature>
<protein>
    <recommendedName>
        <fullName evidence="2">Transcription factor CBF/NF-Y/archaeal histone domain-containing protein</fullName>
    </recommendedName>
</protein>
<feature type="compositionally biased region" description="Polar residues" evidence="1">
    <location>
        <begin position="252"/>
        <end position="262"/>
    </location>
</feature>
<feature type="compositionally biased region" description="Basic and acidic residues" evidence="1">
    <location>
        <begin position="226"/>
        <end position="251"/>
    </location>
</feature>
<dbReference type="EMBL" id="ML210159">
    <property type="protein sequence ID" value="TFK27980.1"/>
    <property type="molecule type" value="Genomic_DNA"/>
</dbReference>
<evidence type="ECO:0000313" key="4">
    <source>
        <dbReference type="Proteomes" id="UP000307440"/>
    </source>
</evidence>
<feature type="compositionally biased region" description="Polar residues" evidence="1">
    <location>
        <begin position="319"/>
        <end position="333"/>
    </location>
</feature>
<evidence type="ECO:0000256" key="1">
    <source>
        <dbReference type="SAM" id="MobiDB-lite"/>
    </source>
</evidence>
<gene>
    <name evidence="3" type="ORF">FA15DRAFT_104171</name>
</gene>
<proteinExistence type="predicted"/>
<feature type="region of interest" description="Disordered" evidence="1">
    <location>
        <begin position="198"/>
        <end position="375"/>
    </location>
</feature>
<name>A0A5C3L5E6_COPMA</name>
<feature type="domain" description="Transcription factor CBF/NF-Y/archaeal histone" evidence="2">
    <location>
        <begin position="67"/>
        <end position="129"/>
    </location>
</feature>
<dbReference type="InterPro" id="IPR009072">
    <property type="entry name" value="Histone-fold"/>
</dbReference>
<feature type="compositionally biased region" description="Acidic residues" evidence="1">
    <location>
        <begin position="9"/>
        <end position="36"/>
    </location>
</feature>
<dbReference type="OrthoDB" id="636685at2759"/>
<dbReference type="SUPFAM" id="SSF47113">
    <property type="entry name" value="Histone-fold"/>
    <property type="match status" value="1"/>
</dbReference>
<evidence type="ECO:0000259" key="2">
    <source>
        <dbReference type="Pfam" id="PF00808"/>
    </source>
</evidence>
<dbReference type="InterPro" id="IPR003958">
    <property type="entry name" value="CBFA_NFYB_domain"/>
</dbReference>
<feature type="compositionally biased region" description="Low complexity" evidence="1">
    <location>
        <begin position="351"/>
        <end position="360"/>
    </location>
</feature>
<dbReference type="GO" id="GO:0046982">
    <property type="term" value="F:protein heterodimerization activity"/>
    <property type="evidence" value="ECO:0007669"/>
    <property type="project" value="InterPro"/>
</dbReference>
<dbReference type="AlphaFoldDB" id="A0A5C3L5E6"/>
<feature type="compositionally biased region" description="Polar residues" evidence="1">
    <location>
        <begin position="361"/>
        <end position="375"/>
    </location>
</feature>
<dbReference type="Proteomes" id="UP000307440">
    <property type="component" value="Unassembled WGS sequence"/>
</dbReference>
<feature type="compositionally biased region" description="Low complexity" evidence="1">
    <location>
        <begin position="267"/>
        <end position="282"/>
    </location>
</feature>
<evidence type="ECO:0000313" key="3">
    <source>
        <dbReference type="EMBL" id="TFK27980.1"/>
    </source>
</evidence>
<dbReference type="Gene3D" id="1.10.20.10">
    <property type="entry name" value="Histone, subunit A"/>
    <property type="match status" value="1"/>
</dbReference>
<keyword evidence="4" id="KW-1185">Reference proteome</keyword>
<organism evidence="3 4">
    <name type="scientific">Coprinopsis marcescibilis</name>
    <name type="common">Agaric fungus</name>
    <name type="synonym">Psathyrella marcescibilis</name>
    <dbReference type="NCBI Taxonomy" id="230819"/>
    <lineage>
        <taxon>Eukaryota</taxon>
        <taxon>Fungi</taxon>
        <taxon>Dikarya</taxon>
        <taxon>Basidiomycota</taxon>
        <taxon>Agaricomycotina</taxon>
        <taxon>Agaricomycetes</taxon>
        <taxon>Agaricomycetidae</taxon>
        <taxon>Agaricales</taxon>
        <taxon>Agaricineae</taxon>
        <taxon>Psathyrellaceae</taxon>
        <taxon>Coprinopsis</taxon>
    </lineage>
</organism>
<feature type="compositionally biased region" description="Polar residues" evidence="1">
    <location>
        <begin position="286"/>
        <end position="311"/>
    </location>
</feature>
<accession>A0A5C3L5E6</accession>
<sequence length="375" mass="40431">MATIIEDVPMSDDFDYEEDVEAELEVDELDPSDDELQAPKPESQQTPTSKKTSNTKPGQRVPGHSLLPASKIENMLQANGITQNITLSKEGLFMLSIATEEFVKSLAREAYAEAQRCDTKLVGYEQIALVPVMCQPEYAFLQEIIPRPMGIRYAMEFREQRLQKMQDEDPALGGYVPPPYVPTPMFSLATSTSASVSASTSTAGKKTKDAKQPKVSTASASTATARKKEAAAEKKEKARKDKEEKRDKANQEHISNGSTTKQKANKARSASMSSRTESASQRRSARNGSAKQTQAAAPSPLVNGTSGTTSEAEADDATEVSTNDSESPWTSQPIGHASNLLHGSASVTPFSRSASGTSSSTNPGRTIYSQTIQPD</sequence>
<dbReference type="STRING" id="230819.A0A5C3L5E6"/>
<feature type="compositionally biased region" description="Low complexity" evidence="1">
    <location>
        <begin position="43"/>
        <end position="57"/>
    </location>
</feature>
<dbReference type="Pfam" id="PF00808">
    <property type="entry name" value="CBFD_NFYB_HMF"/>
    <property type="match status" value="1"/>
</dbReference>
<reference evidence="3 4" key="1">
    <citation type="journal article" date="2019" name="Nat. Ecol. Evol.">
        <title>Megaphylogeny resolves global patterns of mushroom evolution.</title>
        <authorList>
            <person name="Varga T."/>
            <person name="Krizsan K."/>
            <person name="Foldi C."/>
            <person name="Dima B."/>
            <person name="Sanchez-Garcia M."/>
            <person name="Sanchez-Ramirez S."/>
            <person name="Szollosi G.J."/>
            <person name="Szarkandi J.G."/>
            <person name="Papp V."/>
            <person name="Albert L."/>
            <person name="Andreopoulos W."/>
            <person name="Angelini C."/>
            <person name="Antonin V."/>
            <person name="Barry K.W."/>
            <person name="Bougher N.L."/>
            <person name="Buchanan P."/>
            <person name="Buyck B."/>
            <person name="Bense V."/>
            <person name="Catcheside P."/>
            <person name="Chovatia M."/>
            <person name="Cooper J."/>
            <person name="Damon W."/>
            <person name="Desjardin D."/>
            <person name="Finy P."/>
            <person name="Geml J."/>
            <person name="Haridas S."/>
            <person name="Hughes K."/>
            <person name="Justo A."/>
            <person name="Karasinski D."/>
            <person name="Kautmanova I."/>
            <person name="Kiss B."/>
            <person name="Kocsube S."/>
            <person name="Kotiranta H."/>
            <person name="LaButti K.M."/>
            <person name="Lechner B.E."/>
            <person name="Liimatainen K."/>
            <person name="Lipzen A."/>
            <person name="Lukacs Z."/>
            <person name="Mihaltcheva S."/>
            <person name="Morgado L.N."/>
            <person name="Niskanen T."/>
            <person name="Noordeloos M.E."/>
            <person name="Ohm R.A."/>
            <person name="Ortiz-Santana B."/>
            <person name="Ovrebo C."/>
            <person name="Racz N."/>
            <person name="Riley R."/>
            <person name="Savchenko A."/>
            <person name="Shiryaev A."/>
            <person name="Soop K."/>
            <person name="Spirin V."/>
            <person name="Szebenyi C."/>
            <person name="Tomsovsky M."/>
            <person name="Tulloss R.E."/>
            <person name="Uehling J."/>
            <person name="Grigoriev I.V."/>
            <person name="Vagvolgyi C."/>
            <person name="Papp T."/>
            <person name="Martin F.M."/>
            <person name="Miettinen O."/>
            <person name="Hibbett D.S."/>
            <person name="Nagy L.G."/>
        </authorList>
    </citation>
    <scope>NUCLEOTIDE SEQUENCE [LARGE SCALE GENOMIC DNA]</scope>
    <source>
        <strain evidence="3 4">CBS 121175</strain>
    </source>
</reference>